<dbReference type="AlphaFoldDB" id="A0A8X6GJM6"/>
<proteinExistence type="predicted"/>
<evidence type="ECO:0000313" key="2">
    <source>
        <dbReference type="Proteomes" id="UP000887116"/>
    </source>
</evidence>
<evidence type="ECO:0000313" key="1">
    <source>
        <dbReference type="EMBL" id="GFR03305.1"/>
    </source>
</evidence>
<dbReference type="OrthoDB" id="6437317at2759"/>
<keyword evidence="2" id="KW-1185">Reference proteome</keyword>
<evidence type="ECO:0008006" key="3">
    <source>
        <dbReference type="Google" id="ProtNLM"/>
    </source>
</evidence>
<accession>A0A8X6GJM6</accession>
<dbReference type="EMBL" id="BMAO01035366">
    <property type="protein sequence ID" value="GFR03305.1"/>
    <property type="molecule type" value="Genomic_DNA"/>
</dbReference>
<name>A0A8X6GJM6_TRICU</name>
<dbReference type="Gene3D" id="3.30.420.10">
    <property type="entry name" value="Ribonuclease H-like superfamily/Ribonuclease H"/>
    <property type="match status" value="1"/>
</dbReference>
<dbReference type="Proteomes" id="UP000887116">
    <property type="component" value="Unassembled WGS sequence"/>
</dbReference>
<protein>
    <recommendedName>
        <fullName evidence="3">Tc1-like transposase DDE domain-containing protein</fullName>
    </recommendedName>
</protein>
<dbReference type="InterPro" id="IPR036397">
    <property type="entry name" value="RNaseH_sf"/>
</dbReference>
<organism evidence="1 2">
    <name type="scientific">Trichonephila clavata</name>
    <name type="common">Joro spider</name>
    <name type="synonym">Nephila clavata</name>
    <dbReference type="NCBI Taxonomy" id="2740835"/>
    <lineage>
        <taxon>Eukaryota</taxon>
        <taxon>Metazoa</taxon>
        <taxon>Ecdysozoa</taxon>
        <taxon>Arthropoda</taxon>
        <taxon>Chelicerata</taxon>
        <taxon>Arachnida</taxon>
        <taxon>Araneae</taxon>
        <taxon>Araneomorphae</taxon>
        <taxon>Entelegynae</taxon>
        <taxon>Araneoidea</taxon>
        <taxon>Nephilidae</taxon>
        <taxon>Trichonephila</taxon>
    </lineage>
</organism>
<reference evidence="1" key="1">
    <citation type="submission" date="2020-07" db="EMBL/GenBank/DDBJ databases">
        <title>Multicomponent nature underlies the extraordinary mechanical properties of spider dragline silk.</title>
        <authorList>
            <person name="Kono N."/>
            <person name="Nakamura H."/>
            <person name="Mori M."/>
            <person name="Yoshida Y."/>
            <person name="Ohtoshi R."/>
            <person name="Malay A.D."/>
            <person name="Moran D.A.P."/>
            <person name="Tomita M."/>
            <person name="Numata K."/>
            <person name="Arakawa K."/>
        </authorList>
    </citation>
    <scope>NUCLEOTIDE SEQUENCE</scope>
</reference>
<gene>
    <name evidence="1" type="ORF">TNCT_473881</name>
</gene>
<dbReference type="GO" id="GO:0003676">
    <property type="term" value="F:nucleic acid binding"/>
    <property type="evidence" value="ECO:0007669"/>
    <property type="project" value="InterPro"/>
</dbReference>
<sequence length="129" mass="15013">MEMISQYQQNKAPNHSAHLVLNWFGNHQSEFNIFPSPTQNTDLNPIEKMWDKVEKSLQSFETSSTNLTQFKIVIMSACINIPQLRYQILGVAMKLSLNIFVMMSKSLFLLLDLYRISTTFLKIINFVYT</sequence>
<comment type="caution">
    <text evidence="1">The sequence shown here is derived from an EMBL/GenBank/DDBJ whole genome shotgun (WGS) entry which is preliminary data.</text>
</comment>